<dbReference type="EMBL" id="JAQIZT010000007">
    <property type="protein sequence ID" value="KAJ6990782.1"/>
    <property type="molecule type" value="Genomic_DNA"/>
</dbReference>
<dbReference type="AlphaFoldDB" id="A0AAD6VWQ2"/>
<keyword evidence="3" id="KW-1185">Reference proteome</keyword>
<evidence type="ECO:0000256" key="1">
    <source>
        <dbReference type="SAM" id="Phobius"/>
    </source>
</evidence>
<comment type="caution">
    <text evidence="2">The sequence shown here is derived from an EMBL/GenBank/DDBJ whole genome shotgun (WGS) entry which is preliminary data.</text>
</comment>
<dbReference type="Proteomes" id="UP001164929">
    <property type="component" value="Chromosome 7"/>
</dbReference>
<name>A0AAD6VWQ2_9ROSI</name>
<feature type="transmembrane region" description="Helical" evidence="1">
    <location>
        <begin position="17"/>
        <end position="39"/>
    </location>
</feature>
<accession>A0AAD6VWQ2</accession>
<gene>
    <name evidence="2" type="ORF">NC653_019132</name>
</gene>
<evidence type="ECO:0000313" key="3">
    <source>
        <dbReference type="Proteomes" id="UP001164929"/>
    </source>
</evidence>
<proteinExistence type="predicted"/>
<sequence>MFEFGDDLTIEGYRVSWLIWIQVLVLLLLIFLLFCFSFFPADLPDTTTTSSSASPPALGVFTPLNSHLDNQILRHNDHVSNRLQHSQANRRILTKTASADEAKKTNNGSLYCVISLSICAQQNQSIKGEITTNTGRRIVSEDNIGNSSDFFCFHPCNYFRLAKLAFLNFSEVVVQETNLPGGKVVQEILHYIFFKQRLNLEPLIPGNGDQVAACSSGVKSWKVRPLCFQAMSISRLEAEICGRENVDWSKVDYPVTYMCLDIDLATAVSSSINSAAYFPLEQFRIE</sequence>
<reference evidence="2" key="1">
    <citation type="journal article" date="2023" name="Mol. Ecol. Resour.">
        <title>Chromosome-level genome assembly of a triploid poplar Populus alba 'Berolinensis'.</title>
        <authorList>
            <person name="Chen S."/>
            <person name="Yu Y."/>
            <person name="Wang X."/>
            <person name="Wang S."/>
            <person name="Zhang T."/>
            <person name="Zhou Y."/>
            <person name="He R."/>
            <person name="Meng N."/>
            <person name="Wang Y."/>
            <person name="Liu W."/>
            <person name="Liu Z."/>
            <person name="Liu J."/>
            <person name="Guo Q."/>
            <person name="Huang H."/>
            <person name="Sederoff R.R."/>
            <person name="Wang G."/>
            <person name="Qu G."/>
            <person name="Chen S."/>
        </authorList>
    </citation>
    <scope>NUCLEOTIDE SEQUENCE</scope>
    <source>
        <strain evidence="2">SC-2020</strain>
    </source>
</reference>
<organism evidence="2 3">
    <name type="scientific">Populus alba x Populus x berolinensis</name>
    <dbReference type="NCBI Taxonomy" id="444605"/>
    <lineage>
        <taxon>Eukaryota</taxon>
        <taxon>Viridiplantae</taxon>
        <taxon>Streptophyta</taxon>
        <taxon>Embryophyta</taxon>
        <taxon>Tracheophyta</taxon>
        <taxon>Spermatophyta</taxon>
        <taxon>Magnoliopsida</taxon>
        <taxon>eudicotyledons</taxon>
        <taxon>Gunneridae</taxon>
        <taxon>Pentapetalae</taxon>
        <taxon>rosids</taxon>
        <taxon>fabids</taxon>
        <taxon>Malpighiales</taxon>
        <taxon>Salicaceae</taxon>
        <taxon>Saliceae</taxon>
        <taxon>Populus</taxon>
    </lineage>
</organism>
<evidence type="ECO:0000313" key="2">
    <source>
        <dbReference type="EMBL" id="KAJ6990782.1"/>
    </source>
</evidence>
<keyword evidence="1" id="KW-1133">Transmembrane helix</keyword>
<keyword evidence="1" id="KW-0472">Membrane</keyword>
<protein>
    <submittedName>
        <fullName evidence="2">Uncharacterized protein</fullName>
    </submittedName>
</protein>
<keyword evidence="1" id="KW-0812">Transmembrane</keyword>